<evidence type="ECO:0000256" key="5">
    <source>
        <dbReference type="ARBA" id="ARBA00023002"/>
    </source>
</evidence>
<evidence type="ECO:0000259" key="6">
    <source>
        <dbReference type="Pfam" id="PF02900"/>
    </source>
</evidence>
<gene>
    <name evidence="7" type="ORF">ACFOEI_07220</name>
</gene>
<name>A0ABV7LYZ7_9GAMM</name>
<dbReference type="Proteomes" id="UP001595640">
    <property type="component" value="Unassembled WGS sequence"/>
</dbReference>
<dbReference type="Gene3D" id="3.40.830.10">
    <property type="entry name" value="LigB-like"/>
    <property type="match status" value="1"/>
</dbReference>
<dbReference type="InterPro" id="IPR014436">
    <property type="entry name" value="Extradiol_dOase_DODA"/>
</dbReference>
<evidence type="ECO:0000256" key="1">
    <source>
        <dbReference type="ARBA" id="ARBA00001947"/>
    </source>
</evidence>
<accession>A0ABV7LYZ7</accession>
<keyword evidence="4" id="KW-0862">Zinc</keyword>
<comment type="cofactor">
    <cofactor evidence="1">
        <name>Zn(2+)</name>
        <dbReference type="ChEBI" id="CHEBI:29105"/>
    </cofactor>
</comment>
<evidence type="ECO:0000313" key="7">
    <source>
        <dbReference type="EMBL" id="MFC3291856.1"/>
    </source>
</evidence>
<feature type="domain" description="Extradiol ring-cleavage dioxygenase class III enzyme subunit B" evidence="6">
    <location>
        <begin position="23"/>
        <end position="245"/>
    </location>
</feature>
<dbReference type="EMBL" id="JBHRUH010000012">
    <property type="protein sequence ID" value="MFC3291856.1"/>
    <property type="molecule type" value="Genomic_DNA"/>
</dbReference>
<keyword evidence="7" id="KW-0223">Dioxygenase</keyword>
<protein>
    <submittedName>
        <fullName evidence="7">DODA-type extradiol aromatic ring-opening family dioxygenase</fullName>
        <ecNumber evidence="7">1.13.-.-</ecNumber>
    </submittedName>
</protein>
<proteinExistence type="inferred from homology"/>
<reference evidence="8" key="1">
    <citation type="journal article" date="2019" name="Int. J. Syst. Evol. Microbiol.">
        <title>The Global Catalogue of Microorganisms (GCM) 10K type strain sequencing project: providing services to taxonomists for standard genome sequencing and annotation.</title>
        <authorList>
            <consortium name="The Broad Institute Genomics Platform"/>
            <consortium name="The Broad Institute Genome Sequencing Center for Infectious Disease"/>
            <person name="Wu L."/>
            <person name="Ma J."/>
        </authorList>
    </citation>
    <scope>NUCLEOTIDE SEQUENCE [LARGE SCALE GENOMIC DNA]</scope>
    <source>
        <strain evidence="8">KCTC 12847</strain>
    </source>
</reference>
<comment type="similarity">
    <text evidence="2">Belongs to the DODA-type extradiol aromatic ring-opening dioxygenase family.</text>
</comment>
<evidence type="ECO:0000256" key="4">
    <source>
        <dbReference type="ARBA" id="ARBA00022833"/>
    </source>
</evidence>
<dbReference type="InterPro" id="IPR004183">
    <property type="entry name" value="Xdiol_dOase_suB"/>
</dbReference>
<dbReference type="RefSeq" id="WP_019017304.1">
    <property type="nucleotide sequence ID" value="NZ_BMXD01000003.1"/>
</dbReference>
<keyword evidence="5 7" id="KW-0560">Oxidoreductase</keyword>
<evidence type="ECO:0000256" key="2">
    <source>
        <dbReference type="ARBA" id="ARBA00007581"/>
    </source>
</evidence>
<dbReference type="Pfam" id="PF02900">
    <property type="entry name" value="LigB"/>
    <property type="match status" value="1"/>
</dbReference>
<dbReference type="PIRSF" id="PIRSF006157">
    <property type="entry name" value="Doxgns_DODA"/>
    <property type="match status" value="1"/>
</dbReference>
<keyword evidence="3" id="KW-0479">Metal-binding</keyword>
<sequence>MRNVLFLSHGSPSLVITEHPARDFFVDLGRQLPHPRGALVISAHYETSTLALGGAARPTTLHDFYGFPEVMYQQRYPAEGLPDMARQLAAELGASGLDVEVEPRRPLDHGVWSPLSLIWPQADIPLLPVSVPMALADNDRLALAAQLGQFAERHELWLIGSGAATHNLGDRKPAEAEPDPWAREFHAWARDVAERGDLNALANWRLQAPHATYAHPTPEHFLPLLMTVGALEGQPMKALHESFMFGNLSMLCLADLDTARWVKREHDAGAAA</sequence>
<evidence type="ECO:0000256" key="3">
    <source>
        <dbReference type="ARBA" id="ARBA00022723"/>
    </source>
</evidence>
<dbReference type="EC" id="1.13.-.-" evidence="7"/>
<dbReference type="PANTHER" id="PTHR30096:SF0">
    <property type="entry name" value="4,5-DOPA DIOXYGENASE EXTRADIOL-LIKE PROTEIN"/>
    <property type="match status" value="1"/>
</dbReference>
<keyword evidence="8" id="KW-1185">Reference proteome</keyword>
<dbReference type="GO" id="GO:0051213">
    <property type="term" value="F:dioxygenase activity"/>
    <property type="evidence" value="ECO:0007669"/>
    <property type="project" value="UniProtKB-KW"/>
</dbReference>
<dbReference type="SUPFAM" id="SSF53213">
    <property type="entry name" value="LigB-like"/>
    <property type="match status" value="1"/>
</dbReference>
<comment type="caution">
    <text evidence="7">The sequence shown here is derived from an EMBL/GenBank/DDBJ whole genome shotgun (WGS) entry which is preliminary data.</text>
</comment>
<organism evidence="7 8">
    <name type="scientific">Modicisalibacter luteus</name>
    <dbReference type="NCBI Taxonomy" id="453962"/>
    <lineage>
        <taxon>Bacteria</taxon>
        <taxon>Pseudomonadati</taxon>
        <taxon>Pseudomonadota</taxon>
        <taxon>Gammaproteobacteria</taxon>
        <taxon>Oceanospirillales</taxon>
        <taxon>Halomonadaceae</taxon>
        <taxon>Modicisalibacter</taxon>
    </lineage>
</organism>
<evidence type="ECO:0000313" key="8">
    <source>
        <dbReference type="Proteomes" id="UP001595640"/>
    </source>
</evidence>
<dbReference type="PANTHER" id="PTHR30096">
    <property type="entry name" value="4,5-DOPA DIOXYGENASE EXTRADIOL-LIKE PROTEIN"/>
    <property type="match status" value="1"/>
</dbReference>
<dbReference type="CDD" id="cd07363">
    <property type="entry name" value="45_DOPA_Dioxygenase"/>
    <property type="match status" value="1"/>
</dbReference>